<evidence type="ECO:0000256" key="1">
    <source>
        <dbReference type="SAM" id="MobiDB-lite"/>
    </source>
</evidence>
<protein>
    <recommendedName>
        <fullName evidence="4">SWIM-type domain-containing protein</fullName>
    </recommendedName>
</protein>
<evidence type="ECO:0000313" key="3">
    <source>
        <dbReference type="Proteomes" id="UP000277294"/>
    </source>
</evidence>
<accession>A0A3P4B7T7</accession>
<feature type="compositionally biased region" description="Basic residues" evidence="1">
    <location>
        <begin position="310"/>
        <end position="319"/>
    </location>
</feature>
<name>A0A3P4B7T7_9BURK</name>
<dbReference type="Proteomes" id="UP000277294">
    <property type="component" value="Unassembled WGS sequence"/>
</dbReference>
<dbReference type="AlphaFoldDB" id="A0A3P4B7T7"/>
<evidence type="ECO:0000313" key="2">
    <source>
        <dbReference type="EMBL" id="VCU72374.1"/>
    </source>
</evidence>
<reference evidence="2 3" key="1">
    <citation type="submission" date="2018-10" db="EMBL/GenBank/DDBJ databases">
        <authorList>
            <person name="Criscuolo A."/>
        </authorList>
    </citation>
    <scope>NUCLEOTIDE SEQUENCE [LARGE SCALE GENOMIC DNA]</scope>
    <source>
        <strain evidence="2">DnA1</strain>
    </source>
</reference>
<organism evidence="2 3">
    <name type="scientific">Pigmentiphaga humi</name>
    <dbReference type="NCBI Taxonomy" id="2478468"/>
    <lineage>
        <taxon>Bacteria</taxon>
        <taxon>Pseudomonadati</taxon>
        <taxon>Pseudomonadota</taxon>
        <taxon>Betaproteobacteria</taxon>
        <taxon>Burkholderiales</taxon>
        <taxon>Alcaligenaceae</taxon>
        <taxon>Pigmentiphaga</taxon>
    </lineage>
</organism>
<proteinExistence type="predicted"/>
<feature type="region of interest" description="Disordered" evidence="1">
    <location>
        <begin position="307"/>
        <end position="340"/>
    </location>
</feature>
<evidence type="ECO:0008006" key="4">
    <source>
        <dbReference type="Google" id="ProtNLM"/>
    </source>
</evidence>
<sequence length="359" mass="39724">MNDWLGKVRGHVGEQKGRFETDRREREAAGRAPADKNIILTEREVQGEWDAGRVLFTTLGGQARPITADDLAAFRQNMRQAERRFKGGKGITARQVIDLASSTPLRYVSPGQPSSDIDKARREITMAAPVSALNGTIRFMTNAGPDSKVSRHHVVVNLHEFEGAAAQLAAASRKDGKTPKQVASWLRKQKLSFDCDCERHRYFFRYVATIGGFAAGRKETGYPKIRNPRLIGVACKHVLRVMTELESSTAVLRFLEKHLASVSEYKARTQLTQMEAEDALKARTPARIKTSEQRAAEAARVREKRALARSAKRASAKRPSRPDPATRRSTKSAAATLGNQFGMTPDQVLALLAQHAKKG</sequence>
<gene>
    <name evidence="2" type="ORF">PIGHUM_04473</name>
</gene>
<dbReference type="OrthoDB" id="7060343at2"/>
<keyword evidence="3" id="KW-1185">Reference proteome</keyword>
<dbReference type="RefSeq" id="WP_116802399.1">
    <property type="nucleotide sequence ID" value="NZ_UWPJ01000039.1"/>
</dbReference>
<dbReference type="EMBL" id="UWPJ01000039">
    <property type="protein sequence ID" value="VCU72374.1"/>
    <property type="molecule type" value="Genomic_DNA"/>
</dbReference>